<dbReference type="AlphaFoldDB" id="L8WD03"/>
<dbReference type="InterPro" id="IPR045863">
    <property type="entry name" value="CorA_TM1_TM2"/>
</dbReference>
<dbReference type="PANTHER" id="PTHR21535">
    <property type="entry name" value="MAGNESIUM AND COBALT TRANSPORT PROTEIN/MITOCHONDRIAL IMPORT INNER MEMBRANE TRANSLOCASE SUBUNIT TIM8"/>
    <property type="match status" value="1"/>
</dbReference>
<comment type="caution">
    <text evidence="5">The sequence shown here is derived from an EMBL/GenBank/DDBJ whole genome shotgun (WGS) entry which is preliminary data.</text>
</comment>
<evidence type="ECO:0000256" key="1">
    <source>
        <dbReference type="ARBA" id="ARBA00004141"/>
    </source>
</evidence>
<accession>L8WD03</accession>
<dbReference type="SUPFAM" id="SSF144083">
    <property type="entry name" value="Magnesium transport protein CorA, transmembrane region"/>
    <property type="match status" value="1"/>
</dbReference>
<dbReference type="GO" id="GO:0010961">
    <property type="term" value="P:intracellular magnesium ion homeostasis"/>
    <property type="evidence" value="ECO:0007669"/>
    <property type="project" value="TreeGrafter"/>
</dbReference>
<dbReference type="Pfam" id="PF01544">
    <property type="entry name" value="CorA"/>
    <property type="match status" value="1"/>
</dbReference>
<keyword evidence="3" id="KW-1133">Transmembrane helix</keyword>
<dbReference type="GO" id="GO:0016020">
    <property type="term" value="C:membrane"/>
    <property type="evidence" value="ECO:0007669"/>
    <property type="project" value="UniProtKB-SubCell"/>
</dbReference>
<sequence length="94" mass="10793">MTQNLNHYEKILSRSHSNYLAQISIEMTDANNQINDVLSKLTALGTVLIPMNLVTGLWGMNVHVPGEDLKDPGDYRWFIRYVLSVIAWEELGRY</sequence>
<keyword evidence="2" id="KW-0812">Transmembrane</keyword>
<dbReference type="GO" id="GO:0015095">
    <property type="term" value="F:magnesium ion transmembrane transporter activity"/>
    <property type="evidence" value="ECO:0007669"/>
    <property type="project" value="TreeGrafter"/>
</dbReference>
<dbReference type="OrthoDB" id="29879at2759"/>
<dbReference type="EMBL" id="AFRT01005171">
    <property type="protein sequence ID" value="ELU35825.1"/>
    <property type="molecule type" value="Genomic_DNA"/>
</dbReference>
<dbReference type="STRING" id="983506.L8WD03"/>
<reference evidence="5 6" key="1">
    <citation type="journal article" date="2013" name="Nat. Commun.">
        <title>The evolution and pathogenic mechanisms of the rice sheath blight pathogen.</title>
        <authorList>
            <person name="Zheng A."/>
            <person name="Lin R."/>
            <person name="Xu L."/>
            <person name="Qin P."/>
            <person name="Tang C."/>
            <person name="Ai P."/>
            <person name="Zhang D."/>
            <person name="Liu Y."/>
            <person name="Sun Z."/>
            <person name="Feng H."/>
            <person name="Wang Y."/>
            <person name="Chen Y."/>
            <person name="Liang X."/>
            <person name="Fu R."/>
            <person name="Li Q."/>
            <person name="Zhang J."/>
            <person name="Yu X."/>
            <person name="Xie Z."/>
            <person name="Ding L."/>
            <person name="Guan P."/>
            <person name="Tang J."/>
            <person name="Liang Y."/>
            <person name="Wang S."/>
            <person name="Deng Q."/>
            <person name="Li S."/>
            <person name="Zhu J."/>
            <person name="Wang L."/>
            <person name="Liu H."/>
            <person name="Li P."/>
        </authorList>
    </citation>
    <scope>NUCLEOTIDE SEQUENCE [LARGE SCALE GENOMIC DNA]</scope>
    <source>
        <strain evidence="6">AG-1 IA</strain>
    </source>
</reference>
<dbReference type="Gene3D" id="1.20.58.340">
    <property type="entry name" value="Magnesium transport protein CorA, transmembrane region"/>
    <property type="match status" value="1"/>
</dbReference>
<comment type="subcellular location">
    <subcellularLocation>
        <location evidence="1">Membrane</location>
        <topology evidence="1">Multi-pass membrane protein</topology>
    </subcellularLocation>
</comment>
<evidence type="ECO:0000256" key="3">
    <source>
        <dbReference type="ARBA" id="ARBA00022989"/>
    </source>
</evidence>
<proteinExistence type="predicted"/>
<keyword evidence="6" id="KW-1185">Reference proteome</keyword>
<dbReference type="Proteomes" id="UP000011668">
    <property type="component" value="Unassembled WGS sequence"/>
</dbReference>
<protein>
    <submittedName>
        <fullName evidence="5">CorA domain-containing protein</fullName>
    </submittedName>
</protein>
<name>L8WD03_THACA</name>
<dbReference type="InterPro" id="IPR002523">
    <property type="entry name" value="MgTranspt_CorA/ZnTranspt_ZntB"/>
</dbReference>
<evidence type="ECO:0000313" key="5">
    <source>
        <dbReference type="EMBL" id="ELU35825.1"/>
    </source>
</evidence>
<evidence type="ECO:0000313" key="6">
    <source>
        <dbReference type="Proteomes" id="UP000011668"/>
    </source>
</evidence>
<evidence type="ECO:0000256" key="2">
    <source>
        <dbReference type="ARBA" id="ARBA00022692"/>
    </source>
</evidence>
<organism evidence="5 6">
    <name type="scientific">Thanatephorus cucumeris (strain AG1-IA)</name>
    <name type="common">Rice sheath blight fungus</name>
    <name type="synonym">Rhizoctonia solani</name>
    <dbReference type="NCBI Taxonomy" id="983506"/>
    <lineage>
        <taxon>Eukaryota</taxon>
        <taxon>Fungi</taxon>
        <taxon>Dikarya</taxon>
        <taxon>Basidiomycota</taxon>
        <taxon>Agaricomycotina</taxon>
        <taxon>Agaricomycetes</taxon>
        <taxon>Cantharellales</taxon>
        <taxon>Ceratobasidiaceae</taxon>
        <taxon>Rhizoctonia</taxon>
        <taxon>Rhizoctonia solani AG-1</taxon>
    </lineage>
</organism>
<gene>
    <name evidence="5" type="ORF">AG1IA_10145</name>
</gene>
<dbReference type="HOGENOM" id="CLU_2387667_0_0_1"/>
<evidence type="ECO:0000256" key="4">
    <source>
        <dbReference type="ARBA" id="ARBA00023136"/>
    </source>
</evidence>
<keyword evidence="4" id="KW-0472">Membrane</keyword>
<dbReference type="PANTHER" id="PTHR21535:SF51">
    <property type="entry name" value="MANGANESE RESISTANCE PROTEIN MNR2"/>
    <property type="match status" value="1"/>
</dbReference>